<proteinExistence type="predicted"/>
<dbReference type="EMBL" id="JANKHO010001299">
    <property type="protein sequence ID" value="KAJ3502305.1"/>
    <property type="molecule type" value="Genomic_DNA"/>
</dbReference>
<dbReference type="Proteomes" id="UP001148786">
    <property type="component" value="Unassembled WGS sequence"/>
</dbReference>
<protein>
    <submittedName>
        <fullName evidence="1">Uncharacterized protein</fullName>
    </submittedName>
</protein>
<reference evidence="1" key="1">
    <citation type="submission" date="2022-07" db="EMBL/GenBank/DDBJ databases">
        <title>Genome Sequence of Agrocybe chaxingu.</title>
        <authorList>
            <person name="Buettner E."/>
        </authorList>
    </citation>
    <scope>NUCLEOTIDE SEQUENCE</scope>
    <source>
        <strain evidence="1">MP-N11</strain>
    </source>
</reference>
<keyword evidence="2" id="KW-1185">Reference proteome</keyword>
<sequence length="152" mass="17277">MVIPDILAFNFIKLDLQDYKLFRSFSDDDICDFASAWPTIEELHLPTQIPSDLMFNAFIDIAKRMRNLKRLTLNFVLRKDDSLSLENVNTNGSRFLHPLLHLSGLNSAIVIENTDTLVLGTSLHAQSNPMDLGYAIQEATKLVEVKEDKIKN</sequence>
<gene>
    <name evidence="1" type="ORF">NLJ89_g8951</name>
</gene>
<evidence type="ECO:0000313" key="1">
    <source>
        <dbReference type="EMBL" id="KAJ3502305.1"/>
    </source>
</evidence>
<dbReference type="AlphaFoldDB" id="A0A9W8MRP3"/>
<name>A0A9W8MRP3_9AGAR</name>
<organism evidence="1 2">
    <name type="scientific">Agrocybe chaxingu</name>
    <dbReference type="NCBI Taxonomy" id="84603"/>
    <lineage>
        <taxon>Eukaryota</taxon>
        <taxon>Fungi</taxon>
        <taxon>Dikarya</taxon>
        <taxon>Basidiomycota</taxon>
        <taxon>Agaricomycotina</taxon>
        <taxon>Agaricomycetes</taxon>
        <taxon>Agaricomycetidae</taxon>
        <taxon>Agaricales</taxon>
        <taxon>Agaricineae</taxon>
        <taxon>Strophariaceae</taxon>
        <taxon>Agrocybe</taxon>
    </lineage>
</organism>
<evidence type="ECO:0000313" key="2">
    <source>
        <dbReference type="Proteomes" id="UP001148786"/>
    </source>
</evidence>
<comment type="caution">
    <text evidence="1">The sequence shown here is derived from an EMBL/GenBank/DDBJ whole genome shotgun (WGS) entry which is preliminary data.</text>
</comment>
<accession>A0A9W8MRP3</accession>
<dbReference type="OrthoDB" id="2631350at2759"/>